<reference evidence="3 4" key="1">
    <citation type="submission" date="2015-03" db="EMBL/GenBank/DDBJ databases">
        <title>Complete genome sequence of Muricauda lutaonensis CC-HSB-11T, isolated from a coastal hot spring.</title>
        <authorList>
            <person name="Kim K.M."/>
        </authorList>
    </citation>
    <scope>NUCLEOTIDE SEQUENCE [LARGE SCALE GENOMIC DNA]</scope>
    <source>
        <strain evidence="3 4">CC-HSB-11</strain>
    </source>
</reference>
<dbReference type="PROSITE" id="PS51257">
    <property type="entry name" value="PROKAR_LIPOPROTEIN"/>
    <property type="match status" value="1"/>
</dbReference>
<dbReference type="AlphaFoldDB" id="A0A0D5YNJ4"/>
<dbReference type="EMBL" id="CP011071">
    <property type="protein sequence ID" value="AKA33890.1"/>
    <property type="molecule type" value="Genomic_DNA"/>
</dbReference>
<dbReference type="KEGG" id="mlt:VC82_201"/>
<evidence type="ECO:0000313" key="3">
    <source>
        <dbReference type="EMBL" id="AKA33890.1"/>
    </source>
</evidence>
<organism evidence="3 4">
    <name type="scientific">Flagellimonas lutaonensis</name>
    <dbReference type="NCBI Taxonomy" id="516051"/>
    <lineage>
        <taxon>Bacteria</taxon>
        <taxon>Pseudomonadati</taxon>
        <taxon>Bacteroidota</taxon>
        <taxon>Flavobacteriia</taxon>
        <taxon>Flavobacteriales</taxon>
        <taxon>Flavobacteriaceae</taxon>
        <taxon>Flagellimonas</taxon>
    </lineage>
</organism>
<evidence type="ECO:0000256" key="1">
    <source>
        <dbReference type="SAM" id="SignalP"/>
    </source>
</evidence>
<keyword evidence="1" id="KW-0732">Signal</keyword>
<proteinExistence type="predicted"/>
<dbReference type="PATRIC" id="fig|516051.4.peg.207"/>
<name>A0A0D5YNJ4_9FLAO</name>
<feature type="chain" id="PRO_5002300208" description="Putative auto-transporter adhesin head GIN domain-containing protein" evidence="1">
    <location>
        <begin position="22"/>
        <end position="240"/>
    </location>
</feature>
<dbReference type="OrthoDB" id="942536at2"/>
<dbReference type="HOGENOM" id="CLU_072746_4_1_10"/>
<keyword evidence="4" id="KW-1185">Reference proteome</keyword>
<gene>
    <name evidence="3" type="ORF">VC82_201</name>
</gene>
<dbReference type="STRING" id="516051.VC82_201"/>
<protein>
    <recommendedName>
        <fullName evidence="2">Putative auto-transporter adhesin head GIN domain-containing protein</fullName>
    </recommendedName>
</protein>
<evidence type="ECO:0000313" key="4">
    <source>
        <dbReference type="Proteomes" id="UP000032726"/>
    </source>
</evidence>
<sequence length="240" mass="25180">MTTLAKIAIAFLLALFASSCAFDINFGDGKKGNGVVVDEARKVMEDFTVVSAAEGLDVFVTQGDEYSISVEADENVIALIATDIKDGKLRIHTVENIGRATKNIYVTLPTVTALESSSGADLIVQDLIRTDRIELDASSGSDLHVEVQAREVYADASSGADIKVSGITDRLEADASSGADIRARELVAKTCHADASSGSDISVNVSETLVADASSGADISYTGEARVTKKKSVSGSVHKY</sequence>
<feature type="signal peptide" evidence="1">
    <location>
        <begin position="1"/>
        <end position="21"/>
    </location>
</feature>
<feature type="domain" description="Putative auto-transporter adhesin head GIN" evidence="2">
    <location>
        <begin position="46"/>
        <end position="225"/>
    </location>
</feature>
<accession>A0A0D5YNJ4</accession>
<dbReference type="InterPro" id="IPR021255">
    <property type="entry name" value="DUF2807"/>
</dbReference>
<dbReference type="Pfam" id="PF10988">
    <property type="entry name" value="DUF2807"/>
    <property type="match status" value="1"/>
</dbReference>
<evidence type="ECO:0000259" key="2">
    <source>
        <dbReference type="Pfam" id="PF10988"/>
    </source>
</evidence>
<dbReference type="Proteomes" id="UP000032726">
    <property type="component" value="Chromosome"/>
</dbReference>
<dbReference type="Gene3D" id="2.160.20.120">
    <property type="match status" value="1"/>
</dbReference>
<dbReference type="RefSeq" id="WP_045800730.1">
    <property type="nucleotide sequence ID" value="NZ_CP011071.1"/>
</dbReference>